<evidence type="ECO:0000256" key="1">
    <source>
        <dbReference type="SAM" id="Coils"/>
    </source>
</evidence>
<feature type="region of interest" description="Disordered" evidence="2">
    <location>
        <begin position="296"/>
        <end position="315"/>
    </location>
</feature>
<feature type="domain" description="NYN" evidence="3">
    <location>
        <begin position="180"/>
        <end position="260"/>
    </location>
</feature>
<reference evidence="4 5" key="1">
    <citation type="journal article" date="2015" name="Nature">
        <title>rRNA introns, odd ribosomes, and small enigmatic genomes across a large radiation of phyla.</title>
        <authorList>
            <person name="Brown C.T."/>
            <person name="Hug L.A."/>
            <person name="Thomas B.C."/>
            <person name="Sharon I."/>
            <person name="Castelle C.J."/>
            <person name="Singh A."/>
            <person name="Wilkins M.J."/>
            <person name="Williams K.H."/>
            <person name="Banfield J.F."/>
        </authorList>
    </citation>
    <scope>NUCLEOTIDE SEQUENCE [LARGE SCALE GENOMIC DNA]</scope>
</reference>
<proteinExistence type="predicted"/>
<evidence type="ECO:0000313" key="5">
    <source>
        <dbReference type="Proteomes" id="UP000034531"/>
    </source>
</evidence>
<dbReference type="EMBL" id="LBYI01000028">
    <property type="protein sequence ID" value="KKR49414.1"/>
    <property type="molecule type" value="Genomic_DNA"/>
</dbReference>
<comment type="caution">
    <text evidence="4">The sequence shown here is derived from an EMBL/GenBank/DDBJ whole genome shotgun (WGS) entry which is preliminary data.</text>
</comment>
<name>A0A0G0R9K3_9BACT</name>
<feature type="coiled-coil region" evidence="1">
    <location>
        <begin position="172"/>
        <end position="199"/>
    </location>
</feature>
<accession>A0A0G0R9K3</accession>
<keyword evidence="1" id="KW-0175">Coiled coil</keyword>
<dbReference type="PANTHER" id="PTHR35458:SF2">
    <property type="entry name" value="SLR0755 PROTEIN"/>
    <property type="match status" value="1"/>
</dbReference>
<organism evidence="4 5">
    <name type="scientific">Candidatus Curtissbacteria bacterium GW2011_GWA1_40_16</name>
    <dbReference type="NCBI Taxonomy" id="1618405"/>
    <lineage>
        <taxon>Bacteria</taxon>
        <taxon>Candidatus Curtissiibacteriota</taxon>
    </lineage>
</organism>
<evidence type="ECO:0000259" key="3">
    <source>
        <dbReference type="Pfam" id="PF01936"/>
    </source>
</evidence>
<dbReference type="Gene3D" id="3.40.50.1010">
    <property type="entry name" value="5'-nuclease"/>
    <property type="match status" value="2"/>
</dbReference>
<dbReference type="AlphaFoldDB" id="A0A0G0R9K3"/>
<dbReference type="GO" id="GO:0004540">
    <property type="term" value="F:RNA nuclease activity"/>
    <property type="evidence" value="ECO:0007669"/>
    <property type="project" value="InterPro"/>
</dbReference>
<dbReference type="InterPro" id="IPR021139">
    <property type="entry name" value="NYN"/>
</dbReference>
<dbReference type="Pfam" id="PF01936">
    <property type="entry name" value="NYN"/>
    <property type="match status" value="1"/>
</dbReference>
<protein>
    <recommendedName>
        <fullName evidence="3">NYN domain-containing protein</fullName>
    </recommendedName>
</protein>
<evidence type="ECO:0000256" key="2">
    <source>
        <dbReference type="SAM" id="MobiDB-lite"/>
    </source>
</evidence>
<dbReference type="InterPro" id="IPR047140">
    <property type="entry name" value="LabA"/>
</dbReference>
<sequence>MNNPSEQFRLKLRGKTLVIVDWANVHGWSSDPKSRSYLGWKVDPKRLFEYLGTYSEIFEKRLYFGVDTDKDWSKELKITFESIGFNMQSKEVKWVPVSLDRSHFKKLVKELFDVLDGIKKTNSEIATKLYELREKIESRLGDEEPDFDVGDDGKPYVAGVSPAYAREDGAIHKTTYDLIEELDNELKKLNLNIDELQKHISEPVMRRKCDFDVEIARDTFNLSGDFDQLILFSGDGDYAALVEDLVGKGKKVIIVFAPGHKGREYEELTERGVRGFFLCTANNLKEYISAKNNIPEDFSPGRDSSIVAEDKPKSQ</sequence>
<evidence type="ECO:0000313" key="4">
    <source>
        <dbReference type="EMBL" id="KKR49414.1"/>
    </source>
</evidence>
<dbReference type="Proteomes" id="UP000034531">
    <property type="component" value="Unassembled WGS sequence"/>
</dbReference>
<dbReference type="PANTHER" id="PTHR35458">
    <property type="entry name" value="SLR0755 PROTEIN"/>
    <property type="match status" value="1"/>
</dbReference>
<gene>
    <name evidence="4" type="ORF">UT84_C0028G0003</name>
</gene>